<evidence type="ECO:0000256" key="1">
    <source>
        <dbReference type="SAM" id="Phobius"/>
    </source>
</evidence>
<name>A0A4Y6EHZ3_9CAUD</name>
<keyword evidence="1" id="KW-0472">Membrane</keyword>
<protein>
    <submittedName>
        <fullName evidence="2">Membrane protein</fullName>
    </submittedName>
</protein>
<sequence length="38" mass="4313">MEPNTRPLRPIPMLYDILAITICATAAWWLTTTPPTSR</sequence>
<proteinExistence type="predicted"/>
<evidence type="ECO:0000313" key="2">
    <source>
        <dbReference type="EMBL" id="QDF18353.1"/>
    </source>
</evidence>
<organism evidence="2 3">
    <name type="scientific">Gordonia phage LordFarquaad</name>
    <dbReference type="NCBI Taxonomy" id="2588134"/>
    <lineage>
        <taxon>Viruses</taxon>
        <taxon>Duplodnaviria</taxon>
        <taxon>Heunggongvirae</taxon>
        <taxon>Uroviricota</taxon>
        <taxon>Caudoviricetes</taxon>
        <taxon>Attisvirus</taxon>
        <taxon>Attisvirus attis</taxon>
    </lineage>
</organism>
<gene>
    <name evidence="2" type="primary">33</name>
    <name evidence="2" type="ORF">SEA_LORDFARQUAAD_33</name>
</gene>
<keyword evidence="1" id="KW-0812">Transmembrane</keyword>
<keyword evidence="1" id="KW-1133">Transmembrane helix</keyword>
<evidence type="ECO:0000313" key="3">
    <source>
        <dbReference type="Proteomes" id="UP000317164"/>
    </source>
</evidence>
<accession>A0A4Y6EHZ3</accession>
<dbReference type="Proteomes" id="UP000317164">
    <property type="component" value="Segment"/>
</dbReference>
<feature type="transmembrane region" description="Helical" evidence="1">
    <location>
        <begin position="12"/>
        <end position="30"/>
    </location>
</feature>
<reference evidence="2 3" key="1">
    <citation type="submission" date="2019-04" db="EMBL/GenBank/DDBJ databases">
        <authorList>
            <person name="Bortz R.L."/>
            <person name="Baker A."/>
            <person name="Breth J.N."/>
            <person name="Jacob A."/>
            <person name="Schimel E.C."/>
            <person name="Smith C.M."/>
            <person name="Venbakkam A."/>
            <person name="Yellapragada S."/>
            <person name="Butela K.A."/>
            <person name="Garlena R.A."/>
            <person name="Russell D.A."/>
            <person name="Pope W.H."/>
            <person name="Jacobs-Sera D."/>
            <person name="Hatfull G.F."/>
        </authorList>
    </citation>
    <scope>NUCLEOTIDE SEQUENCE [LARGE SCALE GENOMIC DNA]</scope>
</reference>
<dbReference type="EMBL" id="MK801734">
    <property type="protein sequence ID" value="QDF18353.1"/>
    <property type="molecule type" value="Genomic_DNA"/>
</dbReference>